<reference evidence="1 2" key="1">
    <citation type="submission" date="2010-12" db="EMBL/GenBank/DDBJ databases">
        <title>The Genome Sequence of Coprobacillus sp. strain 29_1.</title>
        <authorList>
            <consortium name="The Broad Institute Genome Sequencing Platform"/>
            <person name="Earl A."/>
            <person name="Ward D."/>
            <person name="Feldgarden M."/>
            <person name="Gevers D."/>
            <person name="Daigneault M."/>
            <person name="Sibley C.D."/>
            <person name="White A."/>
            <person name="Strauss J."/>
            <person name="Allen-Vercoe E."/>
            <person name="Young S.K."/>
            <person name="Zeng Q."/>
            <person name="Gargeya S."/>
            <person name="Fitzgerald M."/>
            <person name="Haas B."/>
            <person name="Abouelleil A."/>
            <person name="Alvarado L."/>
            <person name="Arachchi H.M."/>
            <person name="Berlin A."/>
            <person name="Brown A."/>
            <person name="Chapman S.B."/>
            <person name="Chen Z."/>
            <person name="Dunbar C."/>
            <person name="Freedman E."/>
            <person name="Gearin G."/>
            <person name="Gellesch M."/>
            <person name="Goldberg J."/>
            <person name="Griggs A."/>
            <person name="Gujja S."/>
            <person name="Heilman E."/>
            <person name="Heiman D."/>
            <person name="Howarth C."/>
            <person name="Larson L."/>
            <person name="Lui A."/>
            <person name="MacDonald P.J.P."/>
            <person name="Mehta T."/>
            <person name="Montmayeur A."/>
            <person name="Murphy C."/>
            <person name="Neiman D."/>
            <person name="Pearson M."/>
            <person name="Priest M."/>
            <person name="Roberts A."/>
            <person name="Saif S."/>
            <person name="Shea T."/>
            <person name="Shenoy N."/>
            <person name="Sisk P."/>
            <person name="Stolte C."/>
            <person name="Sykes S."/>
            <person name="White J."/>
            <person name="Yandava C."/>
            <person name="Nusbaum C."/>
            <person name="Birren B."/>
        </authorList>
    </citation>
    <scope>NUCLEOTIDE SEQUENCE [LARGE SCALE GENOMIC DNA]</scope>
    <source>
        <strain evidence="1 2">29_1</strain>
    </source>
</reference>
<keyword evidence="2" id="KW-1185">Reference proteome</keyword>
<dbReference type="EMBL" id="ADKX01000012">
    <property type="protein sequence ID" value="EFW05877.1"/>
    <property type="molecule type" value="Genomic_DNA"/>
</dbReference>
<proteinExistence type="predicted"/>
<organism evidence="1 2">
    <name type="scientific">Coprobacillus cateniformis</name>
    <dbReference type="NCBI Taxonomy" id="100884"/>
    <lineage>
        <taxon>Bacteria</taxon>
        <taxon>Bacillati</taxon>
        <taxon>Bacillota</taxon>
        <taxon>Erysipelotrichia</taxon>
        <taxon>Erysipelotrichales</taxon>
        <taxon>Coprobacillaceae</taxon>
        <taxon>Coprobacillus</taxon>
    </lineage>
</organism>
<dbReference type="STRING" id="100884.GCA_000269565_00857"/>
<dbReference type="AlphaFoldDB" id="E7G7V6"/>
<gene>
    <name evidence="1" type="ORF">HMPREF9488_00844</name>
</gene>
<evidence type="ECO:0000313" key="1">
    <source>
        <dbReference type="EMBL" id="EFW05877.1"/>
    </source>
</evidence>
<protein>
    <submittedName>
        <fullName evidence="1">Uncharacterized protein</fullName>
    </submittedName>
</protein>
<dbReference type="HOGENOM" id="CLU_3024339_0_0_9"/>
<evidence type="ECO:0000313" key="2">
    <source>
        <dbReference type="Proteomes" id="UP000003157"/>
    </source>
</evidence>
<comment type="caution">
    <text evidence="1">The sequence shown here is derived from an EMBL/GenBank/DDBJ whole genome shotgun (WGS) entry which is preliminary data.</text>
</comment>
<name>E7G7V6_9FIRM</name>
<sequence>MYKILVNSQMKMTNIEFTCYVKSIMRKISSKYIIEKCTYSKNDFQRLDGAIIKYK</sequence>
<dbReference type="GeneID" id="78231764"/>
<dbReference type="RefSeq" id="WP_008787960.1">
    <property type="nucleotide sequence ID" value="NZ_AKCB01000001.1"/>
</dbReference>
<dbReference type="Proteomes" id="UP000003157">
    <property type="component" value="Unassembled WGS sequence"/>
</dbReference>
<accession>E7G7V6</accession>